<evidence type="ECO:0000313" key="2">
    <source>
        <dbReference type="EMBL" id="OGG11477.1"/>
    </source>
</evidence>
<evidence type="ECO:0000313" key="3">
    <source>
        <dbReference type="Proteomes" id="UP000177268"/>
    </source>
</evidence>
<dbReference type="STRING" id="1798370.A2Z00_02945"/>
<dbReference type="PANTHER" id="PTHR42774:SF3">
    <property type="entry name" value="KETOHEXOKINASE"/>
    <property type="match status" value="1"/>
</dbReference>
<proteinExistence type="predicted"/>
<gene>
    <name evidence="2" type="ORF">A2Z00_02945</name>
</gene>
<dbReference type="Pfam" id="PF00294">
    <property type="entry name" value="PfkB"/>
    <property type="match status" value="1"/>
</dbReference>
<reference evidence="2 3" key="1">
    <citation type="journal article" date="2016" name="Nat. Commun.">
        <title>Thousands of microbial genomes shed light on interconnected biogeochemical processes in an aquifer system.</title>
        <authorList>
            <person name="Anantharaman K."/>
            <person name="Brown C.T."/>
            <person name="Hug L.A."/>
            <person name="Sharon I."/>
            <person name="Castelle C.J."/>
            <person name="Probst A.J."/>
            <person name="Thomas B.C."/>
            <person name="Singh A."/>
            <person name="Wilkins M.J."/>
            <person name="Karaoz U."/>
            <person name="Brodie E.L."/>
            <person name="Williams K.H."/>
            <person name="Hubbard S.S."/>
            <person name="Banfield J.F."/>
        </authorList>
    </citation>
    <scope>NUCLEOTIDE SEQUENCE [LARGE SCALE GENOMIC DNA]</scope>
</reference>
<dbReference type="InterPro" id="IPR029056">
    <property type="entry name" value="Ribokinase-like"/>
</dbReference>
<dbReference type="InterPro" id="IPR052562">
    <property type="entry name" value="Ketohexokinase-related"/>
</dbReference>
<protein>
    <recommendedName>
        <fullName evidence="1">Carbohydrate kinase PfkB domain-containing protein</fullName>
    </recommendedName>
</protein>
<dbReference type="Gene3D" id="3.40.1190.20">
    <property type="match status" value="1"/>
</dbReference>
<dbReference type="AlphaFoldDB" id="A0A1F5ZH85"/>
<dbReference type="SUPFAM" id="SSF53613">
    <property type="entry name" value="Ribokinase-like"/>
    <property type="match status" value="1"/>
</dbReference>
<dbReference type="InterPro" id="IPR011611">
    <property type="entry name" value="PfkB_dom"/>
</dbReference>
<comment type="caution">
    <text evidence="2">The sequence shown here is derived from an EMBL/GenBank/DDBJ whole genome shotgun (WGS) entry which is preliminary data.</text>
</comment>
<dbReference type="PANTHER" id="PTHR42774">
    <property type="entry name" value="PHOSPHOTRANSFERASE SYSTEM TRANSPORT PROTEIN"/>
    <property type="match status" value="1"/>
</dbReference>
<dbReference type="EMBL" id="MFIZ01000027">
    <property type="protein sequence ID" value="OGG11477.1"/>
    <property type="molecule type" value="Genomic_DNA"/>
</dbReference>
<sequence length="308" mass="34065">MRQSRANVSKGKCVAGFGSAVVDVLMMTDEIILRGKNLVSHQIIQMGGVIPTALIVLSRLGIHTQLYTIIGNDMLGDNLLSILEKEGVDTNHIIKNPAMTTPFATVIIQKESRTIFYSTREFARQVHPEYATTLTPHAPFLLVDGHNSHMAQEFIRRAHAQKTQVLLDLGLPKPGLDQLIPIADTIIVPGAYWKTLKEKDPEHIAKDLLTRGPTTVVLTMEDRGCLVATKEVFFHQPSYRVTAVDTNGVGDVFFGAFTYGLANKWPINKTTQFATAAAALSCTKVGKDEKIPRSEKEVWDFTKNNPML</sequence>
<feature type="domain" description="Carbohydrate kinase PfkB" evidence="1">
    <location>
        <begin position="16"/>
        <end position="290"/>
    </location>
</feature>
<accession>A0A1F5ZH85</accession>
<evidence type="ECO:0000259" key="1">
    <source>
        <dbReference type="Pfam" id="PF00294"/>
    </source>
</evidence>
<name>A0A1F5ZH85_9BACT</name>
<organism evidence="2 3">
    <name type="scientific">Candidatus Gottesmanbacteria bacterium RBG_13_45_10</name>
    <dbReference type="NCBI Taxonomy" id="1798370"/>
    <lineage>
        <taxon>Bacteria</taxon>
        <taxon>Candidatus Gottesmaniibacteriota</taxon>
    </lineage>
</organism>
<dbReference type="Proteomes" id="UP000177268">
    <property type="component" value="Unassembled WGS sequence"/>
</dbReference>